<dbReference type="SUPFAM" id="SSF53383">
    <property type="entry name" value="PLP-dependent transferases"/>
    <property type="match status" value="1"/>
</dbReference>
<dbReference type="PANTHER" id="PTHR30244">
    <property type="entry name" value="TRANSAMINASE"/>
    <property type="match status" value="1"/>
</dbReference>
<dbReference type="InterPro" id="IPR000653">
    <property type="entry name" value="DegT/StrS_aminotransferase"/>
</dbReference>
<keyword evidence="5" id="KW-1185">Reference proteome</keyword>
<evidence type="ECO:0000313" key="5">
    <source>
        <dbReference type="Proteomes" id="UP000223071"/>
    </source>
</evidence>
<dbReference type="AlphaFoldDB" id="A0A2A9HFF4"/>
<dbReference type="InterPro" id="IPR015421">
    <property type="entry name" value="PyrdxlP-dep_Trfase_major"/>
</dbReference>
<protein>
    <submittedName>
        <fullName evidence="4">dTDP-4-amino-4,6-dideoxygalactose transaminase</fullName>
    </submittedName>
</protein>
<dbReference type="EMBL" id="PDJQ01000001">
    <property type="protein sequence ID" value="PFG73519.1"/>
    <property type="molecule type" value="Genomic_DNA"/>
</dbReference>
<feature type="modified residue" description="N6-(pyridoxal phosphate)lysine" evidence="2">
    <location>
        <position position="198"/>
    </location>
</feature>
<dbReference type="GO" id="GO:0030170">
    <property type="term" value="F:pyridoxal phosphate binding"/>
    <property type="evidence" value="ECO:0007669"/>
    <property type="project" value="TreeGrafter"/>
</dbReference>
<evidence type="ECO:0000256" key="3">
    <source>
        <dbReference type="RuleBase" id="RU004508"/>
    </source>
</evidence>
<sequence>MLAVCYGATSYTVPVAELRIPFFRPAIDDDDIAAVADTLRSGWLTSGPNVREFERELSAVCGAPYVNAVNSCTAALHLCLRAWDIGPGDEVIVPAYTFSATATVVVHTGARPVLVDVRERDANLDPEAFERAITPRTKAVIPVHFAGEPCDMDAILAIARPRGIRVLEDAAHAIGAAYRGRPIGSIGDATAFSFYATKNITTGEGGALASFDQALSERVRILTLHGMTRDAWNRYDAGGSWRYDIVEFGFKDNLTDLAAALGRRQLAKLERLTEARTRTAMRYLANLRDEPLLTLPAFDEANHHAWHLFMVRVDNERSPVHRDDVIRRLAERGIGTSVHFIPLHFHTAFRRLGYQPGDFPVSERIFEGAISLPLFPSMTDADVDFVCENLREILHANA</sequence>
<proteinExistence type="inferred from homology"/>
<name>A0A2A9HFF4_TEPT2</name>
<gene>
    <name evidence="4" type="ORF">A9A59_0718</name>
</gene>
<dbReference type="GO" id="GO:0000271">
    <property type="term" value="P:polysaccharide biosynthetic process"/>
    <property type="evidence" value="ECO:0007669"/>
    <property type="project" value="TreeGrafter"/>
</dbReference>
<keyword evidence="2 3" id="KW-0663">Pyridoxal phosphate</keyword>
<comment type="caution">
    <text evidence="4">The sequence shown here is derived from an EMBL/GenBank/DDBJ whole genome shotgun (WGS) entry which is preliminary data.</text>
</comment>
<dbReference type="CDD" id="cd00616">
    <property type="entry name" value="AHBA_syn"/>
    <property type="match status" value="1"/>
</dbReference>
<dbReference type="Proteomes" id="UP000223071">
    <property type="component" value="Unassembled WGS sequence"/>
</dbReference>
<dbReference type="InterPro" id="IPR015424">
    <property type="entry name" value="PyrdxlP-dep_Trfase"/>
</dbReference>
<dbReference type="Gene3D" id="3.40.640.10">
    <property type="entry name" value="Type I PLP-dependent aspartate aminotransferase-like (Major domain)"/>
    <property type="match status" value="1"/>
</dbReference>
<accession>A0A2A9HFF4</accession>
<dbReference type="Gene3D" id="3.90.1150.10">
    <property type="entry name" value="Aspartate Aminotransferase, domain 1"/>
    <property type="match status" value="1"/>
</dbReference>
<dbReference type="PIRSF" id="PIRSF000390">
    <property type="entry name" value="PLP_StrS"/>
    <property type="match status" value="1"/>
</dbReference>
<dbReference type="InterPro" id="IPR015422">
    <property type="entry name" value="PyrdxlP-dep_Trfase_small"/>
</dbReference>
<dbReference type="PANTHER" id="PTHR30244:SF34">
    <property type="entry name" value="DTDP-4-AMINO-4,6-DIDEOXYGALACTOSE TRANSAMINASE"/>
    <property type="match status" value="1"/>
</dbReference>
<dbReference type="Pfam" id="PF01041">
    <property type="entry name" value="DegT_DnrJ_EryC1"/>
    <property type="match status" value="1"/>
</dbReference>
<evidence type="ECO:0000256" key="2">
    <source>
        <dbReference type="PIRSR" id="PIRSR000390-2"/>
    </source>
</evidence>
<evidence type="ECO:0000313" key="4">
    <source>
        <dbReference type="EMBL" id="PFG73519.1"/>
    </source>
</evidence>
<comment type="similarity">
    <text evidence="3">Belongs to the DegT/DnrJ/EryC1 family.</text>
</comment>
<feature type="active site" description="Proton acceptor" evidence="1">
    <location>
        <position position="198"/>
    </location>
</feature>
<reference evidence="4 5" key="1">
    <citation type="submission" date="2017-09" db="EMBL/GenBank/DDBJ databases">
        <title>Sequencing the genomes of two abundant thermophiles in Great Basin hot springs: Thermocrinis jamiesonii and novel Chloroflexi Thermoflexus hugenholtzii.</title>
        <authorList>
            <person name="Hedlund B."/>
        </authorList>
    </citation>
    <scope>NUCLEOTIDE SEQUENCE [LARGE SCALE GENOMIC DNA]</scope>
    <source>
        <strain evidence="4 5">G233</strain>
    </source>
</reference>
<dbReference type="GO" id="GO:0008483">
    <property type="term" value="F:transaminase activity"/>
    <property type="evidence" value="ECO:0007669"/>
    <property type="project" value="TreeGrafter"/>
</dbReference>
<evidence type="ECO:0000256" key="1">
    <source>
        <dbReference type="PIRSR" id="PIRSR000390-1"/>
    </source>
</evidence>
<organism evidence="4 5">
    <name type="scientific">Tepidiforma thermophila (strain KCTC 52669 / CGMCC 1.13589 / G233)</name>
    <dbReference type="NCBI Taxonomy" id="2761530"/>
    <lineage>
        <taxon>Bacteria</taxon>
        <taxon>Bacillati</taxon>
        <taxon>Chloroflexota</taxon>
        <taxon>Tepidiformia</taxon>
        <taxon>Tepidiformales</taxon>
        <taxon>Tepidiformaceae</taxon>
        <taxon>Tepidiforma</taxon>
    </lineage>
</organism>